<reference evidence="2" key="1">
    <citation type="journal article" date="2020" name="J Insects Food Feed">
        <title>The yellow mealworm (Tenebrio molitor) genome: a resource for the emerging insects as food and feed industry.</title>
        <authorList>
            <person name="Eriksson T."/>
            <person name="Andere A."/>
            <person name="Kelstrup H."/>
            <person name="Emery V."/>
            <person name="Picard C."/>
        </authorList>
    </citation>
    <scope>NUCLEOTIDE SEQUENCE</scope>
    <source>
        <strain evidence="2">Stoneville</strain>
        <tissue evidence="2">Whole head</tissue>
    </source>
</reference>
<dbReference type="AlphaFoldDB" id="A0A8J6HKR3"/>
<proteinExistence type="predicted"/>
<accession>A0A8J6HKR3</accession>
<evidence type="ECO:0000313" key="3">
    <source>
        <dbReference type="Proteomes" id="UP000719412"/>
    </source>
</evidence>
<dbReference type="Proteomes" id="UP000719412">
    <property type="component" value="Unassembled WGS sequence"/>
</dbReference>
<dbReference type="PANTHER" id="PTHR33332">
    <property type="entry name" value="REVERSE TRANSCRIPTASE DOMAIN-CONTAINING PROTEIN"/>
    <property type="match status" value="1"/>
</dbReference>
<dbReference type="InterPro" id="IPR000477">
    <property type="entry name" value="RT_dom"/>
</dbReference>
<comment type="caution">
    <text evidence="2">The sequence shown here is derived from an EMBL/GenBank/DDBJ whole genome shotgun (WGS) entry which is preliminary data.</text>
</comment>
<dbReference type="EMBL" id="JABDTM020022100">
    <property type="protein sequence ID" value="KAH0816088.1"/>
    <property type="molecule type" value="Genomic_DNA"/>
</dbReference>
<reference evidence="2" key="2">
    <citation type="submission" date="2021-08" db="EMBL/GenBank/DDBJ databases">
        <authorList>
            <person name="Eriksson T."/>
        </authorList>
    </citation>
    <scope>NUCLEOTIDE SEQUENCE</scope>
    <source>
        <strain evidence="2">Stoneville</strain>
        <tissue evidence="2">Whole head</tissue>
    </source>
</reference>
<evidence type="ECO:0000259" key="1">
    <source>
        <dbReference type="PROSITE" id="PS50878"/>
    </source>
</evidence>
<organism evidence="2 3">
    <name type="scientific">Tenebrio molitor</name>
    <name type="common">Yellow mealworm beetle</name>
    <dbReference type="NCBI Taxonomy" id="7067"/>
    <lineage>
        <taxon>Eukaryota</taxon>
        <taxon>Metazoa</taxon>
        <taxon>Ecdysozoa</taxon>
        <taxon>Arthropoda</taxon>
        <taxon>Hexapoda</taxon>
        <taxon>Insecta</taxon>
        <taxon>Pterygota</taxon>
        <taxon>Neoptera</taxon>
        <taxon>Endopterygota</taxon>
        <taxon>Coleoptera</taxon>
        <taxon>Polyphaga</taxon>
        <taxon>Cucujiformia</taxon>
        <taxon>Tenebrionidae</taxon>
        <taxon>Tenebrio</taxon>
    </lineage>
</organism>
<dbReference type="PROSITE" id="PS50878">
    <property type="entry name" value="RT_POL"/>
    <property type="match status" value="1"/>
</dbReference>
<evidence type="ECO:0000313" key="2">
    <source>
        <dbReference type="EMBL" id="KAH0816088.1"/>
    </source>
</evidence>
<sequence length="240" mass="27359">MTQLIQSFLEKRSFRAKINDTLSEPHPIEAGVPQGSVLSPLLYAAFTADIPKTRNTTLAILATVYLQEAAKALETWFRRWRIEVNPEKSSALLITRRYVVPEGQVRMFREDIPWKDQVKYLGVVIDKRLSFIPHVNYAAGKGKMVTGQLSPLTCRRSKMSIKNKLVLYKSVVLPTMIYASVAWGHVSETQLHKLQEHLLEIANKTFEKAKEHENPLVREAVDYDETGPSRCKRPKMVLNG</sequence>
<keyword evidence="3" id="KW-1185">Reference proteome</keyword>
<dbReference type="Pfam" id="PF00078">
    <property type="entry name" value="RVT_1"/>
    <property type="match status" value="1"/>
</dbReference>
<gene>
    <name evidence="2" type="ORF">GEV33_006703</name>
</gene>
<name>A0A8J6HKR3_TENMO</name>
<protein>
    <recommendedName>
        <fullName evidence="1">Reverse transcriptase domain-containing protein</fullName>
    </recommendedName>
</protein>
<feature type="domain" description="Reverse transcriptase" evidence="1">
    <location>
        <begin position="1"/>
        <end position="125"/>
    </location>
</feature>